<sequence>MTEADSNIGLAHQNLQENDNKIASLIESIKKLSISFNEKDKSSPNNEASTKAYIIDNTISDIVKQVL</sequence>
<feature type="non-terminal residue" evidence="1">
    <location>
        <position position="67"/>
    </location>
</feature>
<comment type="caution">
    <text evidence="1">The sequence shown here is derived from an EMBL/GenBank/DDBJ whole genome shotgun (WGS) entry which is preliminary data.</text>
</comment>
<dbReference type="Proteomes" id="UP000789901">
    <property type="component" value="Unassembled WGS sequence"/>
</dbReference>
<proteinExistence type="predicted"/>
<evidence type="ECO:0000313" key="2">
    <source>
        <dbReference type="Proteomes" id="UP000789901"/>
    </source>
</evidence>
<protein>
    <submittedName>
        <fullName evidence="1">33330_t:CDS:1</fullName>
    </submittedName>
</protein>
<dbReference type="EMBL" id="CAJVQB010051202">
    <property type="protein sequence ID" value="CAG8835306.1"/>
    <property type="molecule type" value="Genomic_DNA"/>
</dbReference>
<name>A0ABN7WLV0_GIGMA</name>
<gene>
    <name evidence="1" type="ORF">GMARGA_LOCUS32503</name>
</gene>
<organism evidence="1 2">
    <name type="scientific">Gigaspora margarita</name>
    <dbReference type="NCBI Taxonomy" id="4874"/>
    <lineage>
        <taxon>Eukaryota</taxon>
        <taxon>Fungi</taxon>
        <taxon>Fungi incertae sedis</taxon>
        <taxon>Mucoromycota</taxon>
        <taxon>Glomeromycotina</taxon>
        <taxon>Glomeromycetes</taxon>
        <taxon>Diversisporales</taxon>
        <taxon>Gigasporaceae</taxon>
        <taxon>Gigaspora</taxon>
    </lineage>
</organism>
<evidence type="ECO:0000313" key="1">
    <source>
        <dbReference type="EMBL" id="CAG8835306.1"/>
    </source>
</evidence>
<keyword evidence="2" id="KW-1185">Reference proteome</keyword>
<accession>A0ABN7WLV0</accession>
<reference evidence="1 2" key="1">
    <citation type="submission" date="2021-06" db="EMBL/GenBank/DDBJ databases">
        <authorList>
            <person name="Kallberg Y."/>
            <person name="Tangrot J."/>
            <person name="Rosling A."/>
        </authorList>
    </citation>
    <scope>NUCLEOTIDE SEQUENCE [LARGE SCALE GENOMIC DNA]</scope>
    <source>
        <strain evidence="1 2">120-4 pot B 10/14</strain>
    </source>
</reference>